<organism evidence="1 2">
    <name type="scientific">Flavobacterium okayamense</name>
    <dbReference type="NCBI Taxonomy" id="2830782"/>
    <lineage>
        <taxon>Bacteria</taxon>
        <taxon>Pseudomonadati</taxon>
        <taxon>Bacteroidota</taxon>
        <taxon>Flavobacteriia</taxon>
        <taxon>Flavobacteriales</taxon>
        <taxon>Flavobacteriaceae</taxon>
        <taxon>Flavobacterium</taxon>
    </lineage>
</organism>
<name>A0ABM7S714_9FLAO</name>
<evidence type="ECO:0000313" key="2">
    <source>
        <dbReference type="Proteomes" id="UP000825258"/>
    </source>
</evidence>
<sequence length="155" mass="18035">MNSQTKIVKANEPLFVLNGNEIPREILEKIDPKIIDSVKVLKEHASIEKYGEEGKFGTIEIYSSKYDSENLNQHQKIIYVLGGIASIYTKEDVEFEKKYKVKYYDFGCIAPTNFEEFELKNKKVFDSLSREFGENWQKDIKAASMGFSKWKDEKN</sequence>
<protein>
    <submittedName>
        <fullName evidence="1">Uncharacterized protein</fullName>
    </submittedName>
</protein>
<dbReference type="EMBL" id="AP024749">
    <property type="protein sequence ID" value="BCY28519.1"/>
    <property type="molecule type" value="Genomic_DNA"/>
</dbReference>
<dbReference type="Proteomes" id="UP000825258">
    <property type="component" value="Chromosome"/>
</dbReference>
<proteinExistence type="predicted"/>
<accession>A0ABM7S714</accession>
<reference evidence="1 2" key="1">
    <citation type="submission" date="2021-06" db="EMBL/GenBank/DDBJ databases">
        <title>Whole genome sequences of Flavobacterium sp. KK2020170 and assembly.</title>
        <authorList>
            <person name="Kitahara K."/>
            <person name="Miyoshi S."/>
            <person name="Uesaka K."/>
        </authorList>
    </citation>
    <scope>NUCLEOTIDE SEQUENCE [LARGE SCALE GENOMIC DNA]</scope>
    <source>
        <strain evidence="1 2">KK2020170</strain>
    </source>
</reference>
<keyword evidence="2" id="KW-1185">Reference proteome</keyword>
<evidence type="ECO:0000313" key="1">
    <source>
        <dbReference type="EMBL" id="BCY28519.1"/>
    </source>
</evidence>
<gene>
    <name evidence="1" type="ORF">KK2020170_13870</name>
</gene>